<evidence type="ECO:0000256" key="7">
    <source>
        <dbReference type="SAM" id="Phobius"/>
    </source>
</evidence>
<dbReference type="AlphaFoldDB" id="A0A8T0PCV3"/>
<dbReference type="Pfam" id="PF00335">
    <property type="entry name" value="Tetraspanin"/>
    <property type="match status" value="1"/>
</dbReference>
<dbReference type="InterPro" id="IPR018499">
    <property type="entry name" value="Tetraspanin/Peripherin"/>
</dbReference>
<gene>
    <name evidence="8" type="ORF">PVAP13_8NG104400</name>
</gene>
<feature type="region of interest" description="Disordered" evidence="6">
    <location>
        <begin position="273"/>
        <end position="294"/>
    </location>
</feature>
<evidence type="ECO:0000256" key="1">
    <source>
        <dbReference type="ARBA" id="ARBA00004141"/>
    </source>
</evidence>
<evidence type="ECO:0000256" key="6">
    <source>
        <dbReference type="SAM" id="MobiDB-lite"/>
    </source>
</evidence>
<comment type="similarity">
    <text evidence="2">Belongs to the tetraspanin (TM4SF) family.</text>
</comment>
<keyword evidence="9" id="KW-1185">Reference proteome</keyword>
<evidence type="ECO:0000256" key="3">
    <source>
        <dbReference type="ARBA" id="ARBA00022692"/>
    </source>
</evidence>
<accession>A0A8T0PCV3</accession>
<comment type="subcellular location">
    <subcellularLocation>
        <location evidence="1">Membrane</location>
        <topology evidence="1">Multi-pass membrane protein</topology>
    </subcellularLocation>
</comment>
<dbReference type="GO" id="GO:0016020">
    <property type="term" value="C:membrane"/>
    <property type="evidence" value="ECO:0007669"/>
    <property type="project" value="UniProtKB-SubCell"/>
</dbReference>
<evidence type="ECO:0000256" key="4">
    <source>
        <dbReference type="ARBA" id="ARBA00022989"/>
    </source>
</evidence>
<dbReference type="Proteomes" id="UP000823388">
    <property type="component" value="Chromosome 8N"/>
</dbReference>
<feature type="transmembrane region" description="Helical" evidence="7">
    <location>
        <begin position="41"/>
        <end position="65"/>
    </location>
</feature>
<dbReference type="PANTHER" id="PTHR32191">
    <property type="entry name" value="TETRASPANIN-8-RELATED"/>
    <property type="match status" value="1"/>
</dbReference>
<name>A0A8T0PCV3_PANVG</name>
<organism evidence="8 9">
    <name type="scientific">Panicum virgatum</name>
    <name type="common">Blackwell switchgrass</name>
    <dbReference type="NCBI Taxonomy" id="38727"/>
    <lineage>
        <taxon>Eukaryota</taxon>
        <taxon>Viridiplantae</taxon>
        <taxon>Streptophyta</taxon>
        <taxon>Embryophyta</taxon>
        <taxon>Tracheophyta</taxon>
        <taxon>Spermatophyta</taxon>
        <taxon>Magnoliopsida</taxon>
        <taxon>Liliopsida</taxon>
        <taxon>Poales</taxon>
        <taxon>Poaceae</taxon>
        <taxon>PACMAD clade</taxon>
        <taxon>Panicoideae</taxon>
        <taxon>Panicodae</taxon>
        <taxon>Paniceae</taxon>
        <taxon>Panicinae</taxon>
        <taxon>Panicum</taxon>
        <taxon>Panicum sect. Hiantes</taxon>
    </lineage>
</organism>
<dbReference type="InterPro" id="IPR044991">
    <property type="entry name" value="TET_plant"/>
</dbReference>
<keyword evidence="4 7" id="KW-1133">Transmembrane helix</keyword>
<keyword evidence="3 7" id="KW-0812">Transmembrane</keyword>
<feature type="compositionally biased region" description="Polar residues" evidence="6">
    <location>
        <begin position="280"/>
        <end position="294"/>
    </location>
</feature>
<sequence length="294" mass="31766">MALNYLAVAAINFVAALLSLPVIAAGIWLSTQPDNACVQILQWPVIALGVAVLAVGLAGFAGAFWRLPWLLLAYLAAMLALVIALACLAAFVFAVTASSSGRPAPSRAFLEYDLDDYSGWLRARLDAPGRWDRVKACLAATPTCSDLNQTAPATAQGFFTAAWLSPLQSGCCKPPTRCGYTFVTPTYWISPVSPDADPDCAAWSNEQEKYCYSCASCKAGLLQNLRREWRRADLILAVDAVALLSVYAMGCYAFRTAKTDELFRRYRLSSGERTGYGSGRSCSVTSTLRTHSSR</sequence>
<reference evidence="8" key="1">
    <citation type="submission" date="2020-05" db="EMBL/GenBank/DDBJ databases">
        <title>WGS assembly of Panicum virgatum.</title>
        <authorList>
            <person name="Lovell J.T."/>
            <person name="Jenkins J."/>
            <person name="Shu S."/>
            <person name="Juenger T.E."/>
            <person name="Schmutz J."/>
        </authorList>
    </citation>
    <scope>NUCLEOTIDE SEQUENCE</scope>
    <source>
        <strain evidence="8">AP13</strain>
    </source>
</reference>
<protein>
    <recommendedName>
        <fullName evidence="10">Protein TORNADO 2</fullName>
    </recommendedName>
</protein>
<comment type="caution">
    <text evidence="8">The sequence shown here is derived from an EMBL/GenBank/DDBJ whole genome shotgun (WGS) entry which is preliminary data.</text>
</comment>
<evidence type="ECO:0000256" key="5">
    <source>
        <dbReference type="ARBA" id="ARBA00023136"/>
    </source>
</evidence>
<feature type="transmembrane region" description="Helical" evidence="7">
    <location>
        <begin position="6"/>
        <end position="29"/>
    </location>
</feature>
<dbReference type="GO" id="GO:0009734">
    <property type="term" value="P:auxin-activated signaling pathway"/>
    <property type="evidence" value="ECO:0007669"/>
    <property type="project" value="InterPro"/>
</dbReference>
<evidence type="ECO:0008006" key="10">
    <source>
        <dbReference type="Google" id="ProtNLM"/>
    </source>
</evidence>
<dbReference type="EMBL" id="CM029052">
    <property type="protein sequence ID" value="KAG2557982.1"/>
    <property type="molecule type" value="Genomic_DNA"/>
</dbReference>
<proteinExistence type="inferred from homology"/>
<evidence type="ECO:0000256" key="2">
    <source>
        <dbReference type="ARBA" id="ARBA00006840"/>
    </source>
</evidence>
<feature type="transmembrane region" description="Helical" evidence="7">
    <location>
        <begin position="234"/>
        <end position="255"/>
    </location>
</feature>
<keyword evidence="5 7" id="KW-0472">Membrane</keyword>
<feature type="transmembrane region" description="Helical" evidence="7">
    <location>
        <begin position="71"/>
        <end position="97"/>
    </location>
</feature>
<evidence type="ECO:0000313" key="9">
    <source>
        <dbReference type="Proteomes" id="UP000823388"/>
    </source>
</evidence>
<evidence type="ECO:0000313" key="8">
    <source>
        <dbReference type="EMBL" id="KAG2557982.1"/>
    </source>
</evidence>